<feature type="transmembrane region" description="Helical" evidence="2">
    <location>
        <begin position="439"/>
        <end position="462"/>
    </location>
</feature>
<dbReference type="InterPro" id="IPR021109">
    <property type="entry name" value="Peptidase_aspartic_dom_sf"/>
</dbReference>
<evidence type="ECO:0000256" key="1">
    <source>
        <dbReference type="SAM" id="MobiDB-lite"/>
    </source>
</evidence>
<gene>
    <name evidence="4" type="ORF">B0J11DRAFT_26127</name>
</gene>
<feature type="compositionally biased region" description="Polar residues" evidence="1">
    <location>
        <begin position="602"/>
        <end position="619"/>
    </location>
</feature>
<evidence type="ECO:0000313" key="4">
    <source>
        <dbReference type="EMBL" id="KAH7138832.1"/>
    </source>
</evidence>
<dbReference type="InterPro" id="IPR033121">
    <property type="entry name" value="PEPTIDASE_A1"/>
</dbReference>
<keyword evidence="2" id="KW-0812">Transmembrane</keyword>
<feature type="region of interest" description="Disordered" evidence="1">
    <location>
        <begin position="561"/>
        <end position="721"/>
    </location>
</feature>
<dbReference type="AlphaFoldDB" id="A0A9P9EJX2"/>
<dbReference type="OrthoDB" id="4074350at2759"/>
<dbReference type="EMBL" id="JAGMWT010000001">
    <property type="protein sequence ID" value="KAH7138832.1"/>
    <property type="molecule type" value="Genomic_DNA"/>
</dbReference>
<dbReference type="Gene3D" id="2.40.70.10">
    <property type="entry name" value="Acid Proteases"/>
    <property type="match status" value="2"/>
</dbReference>
<evidence type="ECO:0000313" key="5">
    <source>
        <dbReference type="Proteomes" id="UP000700596"/>
    </source>
</evidence>
<feature type="region of interest" description="Disordered" evidence="1">
    <location>
        <begin position="498"/>
        <end position="521"/>
    </location>
</feature>
<sequence>MYFQKRNEVSNQIPKPFVFKPIGKWEESDGKWSSFYVNVGADDKGENGQNFRVLISTSSGTTILPSTSNWCTTDSCAESRGLEIFRNSRSRGFDQKVGVYSDNGRLFIPDPYGMNGSQFEPGRPQADYGFATVGLGQTSPQSLVLPNQWIGATSSKDYFMGSFGLSAGASTTRGSSSMAFLYNFESRNKTPSLSYGFTAGAYYRDGNRGRHANLVFGGYDTTRFRQSNTYPSIPMTGSDLVVNVQSVEYTPISNLRSDTVSWTGGTSNSMFFAAIDSTFPYLWLPKEVCDQFERTYGLTWNERGNYYTVNETAHKYNLVQGGTVKFVLSKDQSNTQTTSSIELPYQAFSQPINPELFPNTNATRYFAIKRSTNGKYVFGRTFLQEAYLIVDYENSNFTVSPAAWPETMPSETIVPIISKKWDYLKHSQEQSSGGLSGGAIAGIVVGILVVFGIIGLVAFFFWKRRRTHNYPSEVHEKDSENGTTQISETVKYGHLSELYSEPPQSPDPSVGGYYGEGKDRVPFPAEMESPPVEMYSPPLENATLARDDPADYFIAGTMVRRRGATRESSGPNTPGTPGVPELAGDDGQFTVDGQHFDPVVSPIQSPVHSRGPSDTSLATNIDEIISGSAAPIDRRPSPSPARDSIPEESHEAGVEGRPARDSSPGISPEPSRGLDRRPSHTRGLSDITIQSDSTGISNPTPEEVENWGKNDNGESRRPLSG</sequence>
<dbReference type="CDD" id="cd12087">
    <property type="entry name" value="TM_EGFR-like"/>
    <property type="match status" value="1"/>
</dbReference>
<comment type="caution">
    <text evidence="4">The sequence shown here is derived from an EMBL/GenBank/DDBJ whole genome shotgun (WGS) entry which is preliminary data.</text>
</comment>
<dbReference type="PANTHER" id="PTHR16861:SF4">
    <property type="entry name" value="SH3 DOMAIN PROTEIN (AFU_ORTHOLOGUE AFUA_1G13610)"/>
    <property type="match status" value="1"/>
</dbReference>
<evidence type="ECO:0000259" key="3">
    <source>
        <dbReference type="PROSITE" id="PS51767"/>
    </source>
</evidence>
<keyword evidence="2" id="KW-1133">Transmembrane helix</keyword>
<feature type="domain" description="Peptidase A1" evidence="3">
    <location>
        <begin position="38"/>
        <end position="400"/>
    </location>
</feature>
<proteinExistence type="predicted"/>
<dbReference type="PROSITE" id="PS51767">
    <property type="entry name" value="PEPTIDASE_A1"/>
    <property type="match status" value="1"/>
</dbReference>
<feature type="compositionally biased region" description="Polar residues" evidence="1">
    <location>
        <begin position="566"/>
        <end position="575"/>
    </location>
</feature>
<dbReference type="SUPFAM" id="SSF50630">
    <property type="entry name" value="Acid proteases"/>
    <property type="match status" value="1"/>
</dbReference>
<protein>
    <submittedName>
        <fullName evidence="4">Aspartic peptidase domain-containing protein</fullName>
    </submittedName>
</protein>
<feature type="compositionally biased region" description="Polar residues" evidence="1">
    <location>
        <begin position="687"/>
        <end position="700"/>
    </location>
</feature>
<dbReference type="Pfam" id="PF00026">
    <property type="entry name" value="Asp"/>
    <property type="match status" value="1"/>
</dbReference>
<organism evidence="4 5">
    <name type="scientific">Dendryphion nanum</name>
    <dbReference type="NCBI Taxonomy" id="256645"/>
    <lineage>
        <taxon>Eukaryota</taxon>
        <taxon>Fungi</taxon>
        <taxon>Dikarya</taxon>
        <taxon>Ascomycota</taxon>
        <taxon>Pezizomycotina</taxon>
        <taxon>Dothideomycetes</taxon>
        <taxon>Pleosporomycetidae</taxon>
        <taxon>Pleosporales</taxon>
        <taxon>Torulaceae</taxon>
        <taxon>Dendryphion</taxon>
    </lineage>
</organism>
<feature type="compositionally biased region" description="Basic and acidic residues" evidence="1">
    <location>
        <begin position="644"/>
        <end position="660"/>
    </location>
</feature>
<dbReference type="Proteomes" id="UP000700596">
    <property type="component" value="Unassembled WGS sequence"/>
</dbReference>
<name>A0A9P9EJX2_9PLEO</name>
<feature type="compositionally biased region" description="Basic and acidic residues" evidence="1">
    <location>
        <begin position="706"/>
        <end position="721"/>
    </location>
</feature>
<dbReference type="PANTHER" id="PTHR16861">
    <property type="entry name" value="GLYCOPROTEIN 38"/>
    <property type="match status" value="1"/>
</dbReference>
<keyword evidence="2" id="KW-0472">Membrane</keyword>
<accession>A0A9P9EJX2</accession>
<keyword evidence="5" id="KW-1185">Reference proteome</keyword>
<reference evidence="4" key="1">
    <citation type="journal article" date="2021" name="Nat. Commun.">
        <title>Genetic determinants of endophytism in the Arabidopsis root mycobiome.</title>
        <authorList>
            <person name="Mesny F."/>
            <person name="Miyauchi S."/>
            <person name="Thiergart T."/>
            <person name="Pickel B."/>
            <person name="Atanasova L."/>
            <person name="Karlsson M."/>
            <person name="Huettel B."/>
            <person name="Barry K.W."/>
            <person name="Haridas S."/>
            <person name="Chen C."/>
            <person name="Bauer D."/>
            <person name="Andreopoulos W."/>
            <person name="Pangilinan J."/>
            <person name="LaButti K."/>
            <person name="Riley R."/>
            <person name="Lipzen A."/>
            <person name="Clum A."/>
            <person name="Drula E."/>
            <person name="Henrissat B."/>
            <person name="Kohler A."/>
            <person name="Grigoriev I.V."/>
            <person name="Martin F.M."/>
            <person name="Hacquard S."/>
        </authorList>
    </citation>
    <scope>NUCLEOTIDE SEQUENCE</scope>
    <source>
        <strain evidence="4">MPI-CAGE-CH-0243</strain>
    </source>
</reference>
<evidence type="ECO:0000256" key="2">
    <source>
        <dbReference type="SAM" id="Phobius"/>
    </source>
</evidence>